<keyword evidence="3" id="KW-1185">Reference proteome</keyword>
<evidence type="ECO:0000256" key="1">
    <source>
        <dbReference type="SAM" id="SignalP"/>
    </source>
</evidence>
<sequence length="299" mass="31703">MRSPCMLRVGLLGCALFLAGCPFPCPSDTRTTGGGQCLPITPTPPPYFGLEIDNATSESVEVRARVSQRELNCSAIDASNAPWVVAAALAGGDLQSIPERYRQTPHTLPPQGRHTVYLIGTCAAVRLWVGRGDALDVVAHEGARYRIARGEAAGSYVLAGERGDESVTPAAPAPCEQEEDIKLIQLSEMVAQTSQQFELGDAMPPPCLRGELLVEGHALRLREGAADARAIAPGAVFPTTDDRVTPPLQHTVFGGMRVLVGLPRFGGLATAAMEKSAPWRSDFVVARTSQGQSLPAIAR</sequence>
<reference evidence="2 3" key="1">
    <citation type="submission" date="2015-07" db="EMBL/GenBank/DDBJ databases">
        <title>Genome analysis of myxobacterium Chondromyces crocatus Cm c5 reveals a high potential for natural compound synthesis and the genetic basis for the loss of fruiting body formation.</title>
        <authorList>
            <person name="Zaburannyi N."/>
            <person name="Bunk B."/>
            <person name="Maier J."/>
            <person name="Overmann J."/>
            <person name="Mueller R."/>
        </authorList>
    </citation>
    <scope>NUCLEOTIDE SEQUENCE [LARGE SCALE GENOMIC DNA]</scope>
    <source>
        <strain evidence="2 3">Cm c5</strain>
    </source>
</reference>
<dbReference type="AlphaFoldDB" id="A0A0K1ECG6"/>
<evidence type="ECO:0000313" key="3">
    <source>
        <dbReference type="Proteomes" id="UP000067626"/>
    </source>
</evidence>
<accession>A0A0K1ECG6</accession>
<feature type="chain" id="PRO_5005459244" description="Secreted protein" evidence="1">
    <location>
        <begin position="20"/>
        <end position="299"/>
    </location>
</feature>
<keyword evidence="1" id="KW-0732">Signal</keyword>
<dbReference type="KEGG" id="ccro:CMC5_027030"/>
<protein>
    <recommendedName>
        <fullName evidence="4">Secreted protein</fullName>
    </recommendedName>
</protein>
<feature type="signal peptide" evidence="1">
    <location>
        <begin position="1"/>
        <end position="19"/>
    </location>
</feature>
<evidence type="ECO:0008006" key="4">
    <source>
        <dbReference type="Google" id="ProtNLM"/>
    </source>
</evidence>
<organism evidence="2 3">
    <name type="scientific">Chondromyces crocatus</name>
    <dbReference type="NCBI Taxonomy" id="52"/>
    <lineage>
        <taxon>Bacteria</taxon>
        <taxon>Pseudomonadati</taxon>
        <taxon>Myxococcota</taxon>
        <taxon>Polyangia</taxon>
        <taxon>Polyangiales</taxon>
        <taxon>Polyangiaceae</taxon>
        <taxon>Chondromyces</taxon>
    </lineage>
</organism>
<dbReference type="EMBL" id="CP012159">
    <property type="protein sequence ID" value="AKT38556.1"/>
    <property type="molecule type" value="Genomic_DNA"/>
</dbReference>
<evidence type="ECO:0000313" key="2">
    <source>
        <dbReference type="EMBL" id="AKT38556.1"/>
    </source>
</evidence>
<dbReference type="PROSITE" id="PS51257">
    <property type="entry name" value="PROKAR_LIPOPROTEIN"/>
    <property type="match status" value="1"/>
</dbReference>
<proteinExistence type="predicted"/>
<dbReference type="Proteomes" id="UP000067626">
    <property type="component" value="Chromosome"/>
</dbReference>
<gene>
    <name evidence="2" type="ORF">CMC5_027030</name>
</gene>
<dbReference type="RefSeq" id="WP_156338547.1">
    <property type="nucleotide sequence ID" value="NZ_CP012159.1"/>
</dbReference>
<name>A0A0K1ECG6_CHOCO</name>